<organism evidence="4 5">
    <name type="scientific">Polaribacter porphyrae</name>
    <dbReference type="NCBI Taxonomy" id="1137780"/>
    <lineage>
        <taxon>Bacteria</taxon>
        <taxon>Pseudomonadati</taxon>
        <taxon>Bacteroidota</taxon>
        <taxon>Flavobacteriia</taxon>
        <taxon>Flavobacteriales</taxon>
        <taxon>Flavobacteriaceae</taxon>
    </lineage>
</organism>
<feature type="transmembrane region" description="Helical" evidence="1">
    <location>
        <begin position="179"/>
        <end position="203"/>
    </location>
</feature>
<accession>A0A2S7WR19</accession>
<evidence type="ECO:0000313" key="4">
    <source>
        <dbReference type="EMBL" id="PQJ80048.1"/>
    </source>
</evidence>
<dbReference type="AlphaFoldDB" id="A0A2S7WR19"/>
<keyword evidence="1" id="KW-0812">Transmembrane</keyword>
<sequence length="493" mass="57667">MKTLFINTISKVLSNSPHENGILLFVLGIIFILTIYHFLLYFQHKSKTYIYYATYTFLLFIAYFTFTKNDYLDFITLPVKSFFSLTHEFWVWLYNIAYYFFVFRFLNFDTHHIKQTKYVKYTLYFLLALGLVSFISTLITGDKSTLENLYLTIYVPLITGLTLYCFYLVYKTPEKTKNYILIGSFVLFSSSILTILIIEFQLLTNNSEIGFLIFYLGIVLENIFFSLGVGLRQKEIISERNDAQNKLILKFKETETLKEEVNLQLKEKINALSEKIALKEEVEDLKLTALRSQMNPHFIFNALNSIKLYIINNEKKNATYYLNKFSKLMRKILEASSSKETSLNDELETMDLYMTIENIRFSNLIEYEVLCNLEDLNNIKIPPLILQPFLENSLWHGLSSKKGSKKISVLVQKIDKRFVEISITDNGIGRKAAAKIKAEKSINRKSVGINLTSERLRNFVKNYKNNYSIDYEDLLDEHYQIIGTKVSLKIPLF</sequence>
<dbReference type="GO" id="GO:0016020">
    <property type="term" value="C:membrane"/>
    <property type="evidence" value="ECO:0007669"/>
    <property type="project" value="InterPro"/>
</dbReference>
<dbReference type="InterPro" id="IPR011623">
    <property type="entry name" value="7TMR_DISM_rcpt_extracell_dom1"/>
</dbReference>
<dbReference type="OrthoDB" id="6190788at2"/>
<name>A0A2S7WR19_9FLAO</name>
<feature type="transmembrane region" description="Helical" evidence="1">
    <location>
        <begin position="22"/>
        <end position="42"/>
    </location>
</feature>
<dbReference type="GO" id="GO:0000155">
    <property type="term" value="F:phosphorelay sensor kinase activity"/>
    <property type="evidence" value="ECO:0007669"/>
    <property type="project" value="InterPro"/>
</dbReference>
<comment type="caution">
    <text evidence="4">The sequence shown here is derived from an EMBL/GenBank/DDBJ whole genome shotgun (WGS) entry which is preliminary data.</text>
</comment>
<feature type="transmembrane region" description="Helical" evidence="1">
    <location>
        <begin position="209"/>
        <end position="231"/>
    </location>
</feature>
<feature type="domain" description="Signal transduction histidine kinase internal region" evidence="2">
    <location>
        <begin position="286"/>
        <end position="363"/>
    </location>
</feature>
<keyword evidence="5" id="KW-1185">Reference proteome</keyword>
<dbReference type="InterPro" id="IPR050640">
    <property type="entry name" value="Bact_2-comp_sensor_kinase"/>
</dbReference>
<evidence type="ECO:0008006" key="6">
    <source>
        <dbReference type="Google" id="ProtNLM"/>
    </source>
</evidence>
<dbReference type="InterPro" id="IPR036890">
    <property type="entry name" value="HATPase_C_sf"/>
</dbReference>
<feature type="transmembrane region" description="Helical" evidence="1">
    <location>
        <begin position="118"/>
        <end position="139"/>
    </location>
</feature>
<dbReference type="RefSeq" id="WP_105016645.1">
    <property type="nucleotide sequence ID" value="NZ_MSCN01000001.1"/>
</dbReference>
<feature type="transmembrane region" description="Helical" evidence="1">
    <location>
        <begin position="151"/>
        <end position="170"/>
    </location>
</feature>
<dbReference type="InterPro" id="IPR010559">
    <property type="entry name" value="Sig_transdc_His_kin_internal"/>
</dbReference>
<evidence type="ECO:0000313" key="5">
    <source>
        <dbReference type="Proteomes" id="UP000238882"/>
    </source>
</evidence>
<feature type="transmembrane region" description="Helical" evidence="1">
    <location>
        <begin position="89"/>
        <end position="106"/>
    </location>
</feature>
<dbReference type="Gene3D" id="3.30.565.10">
    <property type="entry name" value="Histidine kinase-like ATPase, C-terminal domain"/>
    <property type="match status" value="1"/>
</dbReference>
<reference evidence="4 5" key="1">
    <citation type="submission" date="2016-12" db="EMBL/GenBank/DDBJ databases">
        <title>Trade-off between light-utilization and light-protection in marine flavobacteria.</title>
        <authorList>
            <person name="Kumagai Y."/>
            <person name="Yoshizawa S."/>
            <person name="Kogure K."/>
            <person name="Iwasaki W."/>
        </authorList>
    </citation>
    <scope>NUCLEOTIDE SEQUENCE [LARGE SCALE GENOMIC DNA]</scope>
    <source>
        <strain evidence="4 5">NBRC 108759</strain>
    </source>
</reference>
<dbReference type="Proteomes" id="UP000238882">
    <property type="component" value="Unassembled WGS sequence"/>
</dbReference>
<evidence type="ECO:0000259" key="2">
    <source>
        <dbReference type="Pfam" id="PF06580"/>
    </source>
</evidence>
<dbReference type="Pfam" id="PF07695">
    <property type="entry name" value="7TMR-DISM_7TM"/>
    <property type="match status" value="1"/>
</dbReference>
<evidence type="ECO:0000259" key="3">
    <source>
        <dbReference type="Pfam" id="PF07695"/>
    </source>
</evidence>
<dbReference type="EMBL" id="MSCN01000001">
    <property type="protein sequence ID" value="PQJ80048.1"/>
    <property type="molecule type" value="Genomic_DNA"/>
</dbReference>
<dbReference type="Pfam" id="PF06580">
    <property type="entry name" value="His_kinase"/>
    <property type="match status" value="1"/>
</dbReference>
<evidence type="ECO:0000256" key="1">
    <source>
        <dbReference type="SAM" id="Phobius"/>
    </source>
</evidence>
<protein>
    <recommendedName>
        <fullName evidence="6">Signal transduction histidine kinase internal region domain-containing protein</fullName>
    </recommendedName>
</protein>
<dbReference type="SUPFAM" id="SSF55874">
    <property type="entry name" value="ATPase domain of HSP90 chaperone/DNA topoisomerase II/histidine kinase"/>
    <property type="match status" value="1"/>
</dbReference>
<gene>
    <name evidence="4" type="ORF">BTO18_13085</name>
</gene>
<dbReference type="PANTHER" id="PTHR34220">
    <property type="entry name" value="SENSOR HISTIDINE KINASE YPDA"/>
    <property type="match status" value="1"/>
</dbReference>
<keyword evidence="1" id="KW-0472">Membrane</keyword>
<feature type="transmembrane region" description="Helical" evidence="1">
    <location>
        <begin position="49"/>
        <end position="66"/>
    </location>
</feature>
<feature type="domain" description="7TM-DISM receptor extracellular" evidence="3">
    <location>
        <begin position="20"/>
        <end position="230"/>
    </location>
</feature>
<keyword evidence="1" id="KW-1133">Transmembrane helix</keyword>
<dbReference type="PANTHER" id="PTHR34220:SF7">
    <property type="entry name" value="SENSOR HISTIDINE KINASE YPDA"/>
    <property type="match status" value="1"/>
</dbReference>
<proteinExistence type="predicted"/>